<keyword evidence="2" id="KW-1185">Reference proteome</keyword>
<gene>
    <name evidence="1" type="ORF">EV182_002722</name>
</gene>
<evidence type="ECO:0000313" key="1">
    <source>
        <dbReference type="EMBL" id="KAJ1679101.1"/>
    </source>
</evidence>
<name>A0ACC1HS30_9FUNG</name>
<reference evidence="1" key="1">
    <citation type="submission" date="2022-06" db="EMBL/GenBank/DDBJ databases">
        <title>Phylogenomic reconstructions and comparative analyses of Kickxellomycotina fungi.</title>
        <authorList>
            <person name="Reynolds N.K."/>
            <person name="Stajich J.E."/>
            <person name="Barry K."/>
            <person name="Grigoriev I.V."/>
            <person name="Crous P."/>
            <person name="Smith M.E."/>
        </authorList>
    </citation>
    <scope>NUCLEOTIDE SEQUENCE</scope>
    <source>
        <strain evidence="1">RSA 2271</strain>
    </source>
</reference>
<dbReference type="EMBL" id="JAMZIH010000600">
    <property type="protein sequence ID" value="KAJ1679101.1"/>
    <property type="molecule type" value="Genomic_DNA"/>
</dbReference>
<protein>
    <submittedName>
        <fullName evidence="1">Uncharacterized protein</fullName>
    </submittedName>
</protein>
<dbReference type="Proteomes" id="UP001145114">
    <property type="component" value="Unassembled WGS sequence"/>
</dbReference>
<proteinExistence type="predicted"/>
<organism evidence="1 2">
    <name type="scientific">Spiromyces aspiralis</name>
    <dbReference type="NCBI Taxonomy" id="68401"/>
    <lineage>
        <taxon>Eukaryota</taxon>
        <taxon>Fungi</taxon>
        <taxon>Fungi incertae sedis</taxon>
        <taxon>Zoopagomycota</taxon>
        <taxon>Kickxellomycotina</taxon>
        <taxon>Kickxellomycetes</taxon>
        <taxon>Kickxellales</taxon>
        <taxon>Kickxellaceae</taxon>
        <taxon>Spiromyces</taxon>
    </lineage>
</organism>
<evidence type="ECO:0000313" key="2">
    <source>
        <dbReference type="Proteomes" id="UP001145114"/>
    </source>
</evidence>
<comment type="caution">
    <text evidence="1">The sequence shown here is derived from an EMBL/GenBank/DDBJ whole genome shotgun (WGS) entry which is preliminary data.</text>
</comment>
<accession>A0ACC1HS30</accession>
<sequence length="589" mass="68273">HADRIGELMTSVELTDYLAQDRFVVWGGLTSSPEAFVVAEDLHASGYPFIGLIMFSRARYSTAASGNGVRPVLVQIAESISAEQREVEASRRLREQQEQAYQASLARDLERERLAQEKAEKERREREEAERVQREQLELEARIRQWRLWALKNLVKPEPAGGPKDGVARISIRLEDGKRVIRKFNGDDPVEVIYLFVDTYGVYQETKQDPQAVPVCESGGGGDNSHEKCPENYTHVYDFNLVSSFPRYVFDNRSVTIREAFEKAKLWPSALLIFEPLEEDDYQRRLREADSVADMAEENSGNGMQGCEQQNMDVKRQLRQGYRELITTLKSRRHEILQGDSRLLVEELQQANVLFNNGMWFLLMSADLAAQKAQQMQMDATAFDLDEYIRKLRVKLYGENAQERQRAGEQPKWQEIGRITAKYTREPPQVNFLYGALDVDPQRRVQRTGRQRKQTTHDVERVQEVQEGEAKKSESDTTRHVKRVYDLLERMGPINMFEFFINPESFSQSVENLFYLSFLIRDGKAYIDDENGEPMLEACEPPQQTDYQQGLTKKQLIMELDYQLWRNIIETYNITKAIIPTRRTVAVRE</sequence>
<feature type="non-terminal residue" evidence="1">
    <location>
        <position position="1"/>
    </location>
</feature>